<name>V7DB30_9PSED</name>
<organism evidence="1 2">
    <name type="scientific">Pseudomonas taiwanensis SJ9</name>
    <dbReference type="NCBI Taxonomy" id="1388762"/>
    <lineage>
        <taxon>Bacteria</taxon>
        <taxon>Pseudomonadati</taxon>
        <taxon>Pseudomonadota</taxon>
        <taxon>Gammaproteobacteria</taxon>
        <taxon>Pseudomonadales</taxon>
        <taxon>Pseudomonadaceae</taxon>
        <taxon>Pseudomonas</taxon>
    </lineage>
</organism>
<dbReference type="AlphaFoldDB" id="V7DB30"/>
<protein>
    <submittedName>
        <fullName evidence="1">Uncharacterized protein</fullName>
    </submittedName>
</protein>
<evidence type="ECO:0000313" key="1">
    <source>
        <dbReference type="EMBL" id="ESW39514.1"/>
    </source>
</evidence>
<sequence length="60" mass="6872">MPIMLNELDSRLSGNLQTKLPKDLIQSLLAFYLADVMHIKMHQPCQHHRITFRGEALGSI</sequence>
<comment type="caution">
    <text evidence="1">The sequence shown here is derived from an EMBL/GenBank/DDBJ whole genome shotgun (WGS) entry which is preliminary data.</text>
</comment>
<gene>
    <name evidence="1" type="ORF">O164_11660</name>
</gene>
<reference evidence="1 2" key="1">
    <citation type="submission" date="2013-10" db="EMBL/GenBank/DDBJ databases">
        <title>Whole Genome Shotgun Sequence of Pseudomonas taiwanensis SJ9.</title>
        <authorList>
            <person name="Hong S.-J."/>
            <person name="Shin J.-H."/>
        </authorList>
    </citation>
    <scope>NUCLEOTIDE SEQUENCE [LARGE SCALE GENOMIC DNA]</scope>
    <source>
        <strain evidence="1 2">SJ9</strain>
    </source>
</reference>
<dbReference type="EMBL" id="AXUP01000144">
    <property type="protein sequence ID" value="ESW39514.1"/>
    <property type="molecule type" value="Genomic_DNA"/>
</dbReference>
<dbReference type="Proteomes" id="UP000018511">
    <property type="component" value="Unassembled WGS sequence"/>
</dbReference>
<accession>V7DB30</accession>
<proteinExistence type="predicted"/>
<evidence type="ECO:0000313" key="2">
    <source>
        <dbReference type="Proteomes" id="UP000018511"/>
    </source>
</evidence>